<dbReference type="RefSeq" id="WP_254158409.1">
    <property type="nucleotide sequence ID" value="NZ_CP100355.1"/>
</dbReference>
<dbReference type="KEGG" id="sawl:NGM29_01000"/>
<dbReference type="AlphaFoldDB" id="A0A9E7SVF2"/>
<proteinExistence type="predicted"/>
<keyword evidence="3" id="KW-1185">Reference proteome</keyword>
<dbReference type="EMBL" id="CP100355">
    <property type="protein sequence ID" value="UTF53892.1"/>
    <property type="molecule type" value="Genomic_DNA"/>
</dbReference>
<gene>
    <name evidence="2" type="ORF">NGM29_01000</name>
</gene>
<dbReference type="Proteomes" id="UP001056855">
    <property type="component" value="Chromosome"/>
</dbReference>
<evidence type="ECO:0000313" key="3">
    <source>
        <dbReference type="Proteomes" id="UP001056855"/>
    </source>
</evidence>
<name>A0A9E7SVF2_9EURY</name>
<evidence type="ECO:0000313" key="2">
    <source>
        <dbReference type="EMBL" id="UTF53892.1"/>
    </source>
</evidence>
<dbReference type="InterPro" id="IPR040624">
    <property type="entry name" value="HalOD1"/>
</dbReference>
<accession>A0A9E7SVF2</accession>
<feature type="domain" description="Halobacterial output" evidence="1">
    <location>
        <begin position="24"/>
        <end position="90"/>
    </location>
</feature>
<reference evidence="2" key="1">
    <citation type="submission" date="2022-06" db="EMBL/GenBank/DDBJ databases">
        <title>Diverse halophilic archaea isolated from saline environments.</title>
        <authorList>
            <person name="Cui H.-L."/>
        </authorList>
    </citation>
    <scope>NUCLEOTIDE SEQUENCE</scope>
    <source>
        <strain evidence="2">WLHS1</strain>
    </source>
</reference>
<sequence>MDPNLDIVARDPSTDTYEFRLDDNRETTVSIAEAMATIRGCPSTDLRPLYHDVDPALLERVGSRSSRQSFHFVSNGFDVTVSGTGTVRIERLD</sequence>
<dbReference type="GeneID" id="73288580"/>
<organism evidence="2 3">
    <name type="scientific">Natronosalvus rutilus</name>
    <dbReference type="NCBI Taxonomy" id="2953753"/>
    <lineage>
        <taxon>Archaea</taxon>
        <taxon>Methanobacteriati</taxon>
        <taxon>Methanobacteriota</taxon>
        <taxon>Stenosarchaea group</taxon>
        <taxon>Halobacteria</taxon>
        <taxon>Halobacteriales</taxon>
        <taxon>Natrialbaceae</taxon>
        <taxon>Natronosalvus</taxon>
    </lineage>
</organism>
<dbReference type="Pfam" id="PF18545">
    <property type="entry name" value="HalOD1"/>
    <property type="match status" value="1"/>
</dbReference>
<evidence type="ECO:0000259" key="1">
    <source>
        <dbReference type="Pfam" id="PF18545"/>
    </source>
</evidence>
<protein>
    <recommendedName>
        <fullName evidence="1">Halobacterial output domain-containing protein</fullName>
    </recommendedName>
</protein>